<feature type="compositionally biased region" description="Polar residues" evidence="4">
    <location>
        <begin position="48"/>
        <end position="60"/>
    </location>
</feature>
<dbReference type="InterPro" id="IPR041679">
    <property type="entry name" value="DNA2/NAM7-like_C"/>
</dbReference>
<comment type="subcellular location">
    <subcellularLocation>
        <location evidence="1">Cytoplasm</location>
    </subcellularLocation>
</comment>
<dbReference type="RefSeq" id="XP_029731598.1">
    <property type="nucleotide sequence ID" value="XM_029875738.2"/>
</dbReference>
<dbReference type="EnsemblMetazoa" id="AALFPA23_018280.R26845">
    <property type="protein sequence ID" value="AALFPA23_018280.P26845"/>
    <property type="gene ID" value="AALFPA23_018280"/>
</dbReference>
<reference evidence="8" key="1">
    <citation type="journal article" date="2015" name="Proc. Natl. Acad. Sci. U.S.A.">
        <title>Genome sequence of the Asian Tiger mosquito, Aedes albopictus, reveals insights into its biology, genetics, and evolution.</title>
        <authorList>
            <person name="Chen X.G."/>
            <person name="Jiang X."/>
            <person name="Gu J."/>
            <person name="Xu M."/>
            <person name="Wu Y."/>
            <person name="Deng Y."/>
            <person name="Zhang C."/>
            <person name="Bonizzoni M."/>
            <person name="Dermauw W."/>
            <person name="Vontas J."/>
            <person name="Armbruster P."/>
            <person name="Huang X."/>
            <person name="Yang Y."/>
            <person name="Zhang H."/>
            <person name="He W."/>
            <person name="Peng H."/>
            <person name="Liu Y."/>
            <person name="Wu K."/>
            <person name="Chen J."/>
            <person name="Lirakis M."/>
            <person name="Topalis P."/>
            <person name="Van Leeuwen T."/>
            <person name="Hall A.B."/>
            <person name="Jiang X."/>
            <person name="Thorpe C."/>
            <person name="Mueller R.L."/>
            <person name="Sun C."/>
            <person name="Waterhouse R.M."/>
            <person name="Yan G."/>
            <person name="Tu Z.J."/>
            <person name="Fang X."/>
            <person name="James A.A."/>
        </authorList>
    </citation>
    <scope>NUCLEOTIDE SEQUENCE [LARGE SCALE GENOMIC DNA]</scope>
    <source>
        <strain evidence="8">Foshan</strain>
    </source>
</reference>
<dbReference type="Pfam" id="PF13086">
    <property type="entry name" value="AAA_11"/>
    <property type="match status" value="2"/>
</dbReference>
<dbReference type="InterPro" id="IPR047187">
    <property type="entry name" value="SF1_C_Upf1"/>
</dbReference>
<feature type="region of interest" description="Disordered" evidence="4">
    <location>
        <begin position="1"/>
        <end position="65"/>
    </location>
</feature>
<sequence length="921" mass="105906">MDNHASGGFIPVHKRRSRPPVTHRNSQENLDHSKYSAKNSKTNHKSSRSNAANKENTNGNETHRTHANIVGRVERHRNAGGHMRRCICRWVMTYGRMADPYEFLMNYSDGQGCAVCRVNFHSEESRSEHFDGHGKEFAIFAKGGDRRVTRNAFRLEIKYLPKYSRMIIRVENDSNAVMILKSVYLMKLDKQFDATLVGPLRMAPGYLYEIEYTIEHCIPNHVYTVILLADVAGSQVELIEQYHVQMLKSTKIVGKPLKMDILAYHHIPDYLITLYKNNFEHSNNFNRLAILCLENLRQYMKQGLTPVNYIEQLRLLNMIEDYDLQTIFSTYTIHNATVTPAEQHRRYIIRVDQFQVAPAMLEIDGYVRITVHRSAGPRGANLEFINGYIDVITEDEIIVTMQTPVRFHLPCKVEFPLNRTQYKLEYNALNLISRVDLEKFLFPKSLPKKKKPVRQTEFRWFQPTIADNREQMTAIRNIVNMTAYPAPYILFGPPGTGKTSTIVEAVLQIWRNQPKANVLVAASSNLACDELTKRLKQFIPEEEIFRFFSRSCERNIDGIDIGILEISNLATGVYEVPSYEHVYKCRVTVSTVTNCGRFAQASISPTFFDYIFIDECGSAKEISALVPIAGVCTEGSKIHASIILAGDPKQLGPVVRMEYLKQTVHNTSLLDRLMSHGVYKRQQGQYNPQVITKLLDNYRSHNFLIHYSNQWFYDNELRARAAPDLADWAIGWDYLPNPAFPIIMHSVVGLTRMDRQCLSSFNKEEARCVLQYIQKILSDGINDRQIREEDIGVVTPYAKQVSYLRHGCRNYGWENVEVGSTEQYQGREKPIMILSTVRSQRDHVGFLSNSKRLNVAITRARALMIIVGNPDTLQRDPHWYRLLRYISENQGVRGVDFNLKKPDIDLSGQPFSYALEEADFA</sequence>
<dbReference type="PANTHER" id="PTHR45418">
    <property type="entry name" value="CANCER/TESTIS ANTIGEN 55"/>
    <property type="match status" value="1"/>
</dbReference>
<evidence type="ECO:0000313" key="7">
    <source>
        <dbReference type="EnsemblMetazoa" id="AALFPA23_018280.P26845"/>
    </source>
</evidence>
<protein>
    <recommendedName>
        <fullName evidence="9">RNA helicase</fullName>
    </recommendedName>
</protein>
<dbReference type="InterPro" id="IPR026122">
    <property type="entry name" value="MOV-10/SDE3_DEXXQ/H-box"/>
</dbReference>
<keyword evidence="2" id="KW-0963">Cytoplasm</keyword>
<feature type="domain" description="DNA2/NAM7 helicase helicase" evidence="5">
    <location>
        <begin position="468"/>
        <end position="537"/>
    </location>
</feature>
<dbReference type="Pfam" id="PF13087">
    <property type="entry name" value="AAA_12"/>
    <property type="match status" value="1"/>
</dbReference>
<evidence type="ECO:0000256" key="4">
    <source>
        <dbReference type="SAM" id="MobiDB-lite"/>
    </source>
</evidence>
<organism evidence="7 8">
    <name type="scientific">Aedes albopictus</name>
    <name type="common">Asian tiger mosquito</name>
    <name type="synonym">Stegomyia albopicta</name>
    <dbReference type="NCBI Taxonomy" id="7160"/>
    <lineage>
        <taxon>Eukaryota</taxon>
        <taxon>Metazoa</taxon>
        <taxon>Ecdysozoa</taxon>
        <taxon>Arthropoda</taxon>
        <taxon>Hexapoda</taxon>
        <taxon>Insecta</taxon>
        <taxon>Pterygota</taxon>
        <taxon>Neoptera</taxon>
        <taxon>Endopterygota</taxon>
        <taxon>Diptera</taxon>
        <taxon>Nematocera</taxon>
        <taxon>Culicoidea</taxon>
        <taxon>Culicidae</taxon>
        <taxon>Culicinae</taxon>
        <taxon>Aedini</taxon>
        <taxon>Aedes</taxon>
        <taxon>Stegomyia</taxon>
    </lineage>
</organism>
<accession>A0ABM1ZGP3</accession>
<dbReference type="PANTHER" id="PTHR45418:SF5">
    <property type="entry name" value="BRCA2-INTERACTING PROTEIN-LIKE-RELATED"/>
    <property type="match status" value="1"/>
</dbReference>
<dbReference type="InterPro" id="IPR027417">
    <property type="entry name" value="P-loop_NTPase"/>
</dbReference>
<evidence type="ECO:0000259" key="6">
    <source>
        <dbReference type="Pfam" id="PF13087"/>
    </source>
</evidence>
<keyword evidence="3" id="KW-0943">RNA-mediated gene silencing</keyword>
<feature type="domain" description="DNA2/NAM7 helicase helicase" evidence="5">
    <location>
        <begin position="582"/>
        <end position="655"/>
    </location>
</feature>
<dbReference type="CDD" id="cd18808">
    <property type="entry name" value="SF1_C_Upf1"/>
    <property type="match status" value="1"/>
</dbReference>
<evidence type="ECO:0000256" key="3">
    <source>
        <dbReference type="ARBA" id="ARBA00023158"/>
    </source>
</evidence>
<evidence type="ECO:0008006" key="9">
    <source>
        <dbReference type="Google" id="ProtNLM"/>
    </source>
</evidence>
<evidence type="ECO:0000256" key="1">
    <source>
        <dbReference type="ARBA" id="ARBA00004496"/>
    </source>
</evidence>
<dbReference type="SUPFAM" id="SSF52540">
    <property type="entry name" value="P-loop containing nucleoside triphosphate hydrolases"/>
    <property type="match status" value="1"/>
</dbReference>
<dbReference type="InterPro" id="IPR041677">
    <property type="entry name" value="DNA2/NAM7_AAA_11"/>
</dbReference>
<proteinExistence type="predicted"/>
<feature type="domain" description="DNA2/NAM7 helicase-like C-terminal" evidence="6">
    <location>
        <begin position="666"/>
        <end position="870"/>
    </location>
</feature>
<reference evidence="7" key="2">
    <citation type="submission" date="2025-05" db="UniProtKB">
        <authorList>
            <consortium name="EnsemblMetazoa"/>
        </authorList>
    </citation>
    <scope>IDENTIFICATION</scope>
    <source>
        <strain evidence="7">Foshan</strain>
    </source>
</reference>
<dbReference type="Proteomes" id="UP000069940">
    <property type="component" value="Unassembled WGS sequence"/>
</dbReference>
<evidence type="ECO:0000313" key="8">
    <source>
        <dbReference type="Proteomes" id="UP000069940"/>
    </source>
</evidence>
<evidence type="ECO:0000256" key="2">
    <source>
        <dbReference type="ARBA" id="ARBA00022490"/>
    </source>
</evidence>
<name>A0ABM1ZGP3_AEDAL</name>
<dbReference type="Gene3D" id="3.40.50.300">
    <property type="entry name" value="P-loop containing nucleotide triphosphate hydrolases"/>
    <property type="match status" value="2"/>
</dbReference>
<dbReference type="CDD" id="cd18038">
    <property type="entry name" value="DEXXQc_Helz-like"/>
    <property type="match status" value="1"/>
</dbReference>
<keyword evidence="8" id="KW-1185">Reference proteome</keyword>
<evidence type="ECO:0000259" key="5">
    <source>
        <dbReference type="Pfam" id="PF13086"/>
    </source>
</evidence>
<dbReference type="GeneID" id="109403367"/>
<feature type="compositionally biased region" description="Basic and acidic residues" evidence="4">
    <location>
        <begin position="25"/>
        <end position="34"/>
    </location>
</feature>